<dbReference type="RefSeq" id="WP_135436222.1">
    <property type="nucleotide sequence ID" value="NZ_SRLA01000005.1"/>
</dbReference>
<dbReference type="AlphaFoldDB" id="A0A4Z0P200"/>
<accession>A0A4Z0P200</accession>
<feature type="signal peptide" evidence="1">
    <location>
        <begin position="1"/>
        <end position="23"/>
    </location>
</feature>
<keyword evidence="1" id="KW-0732">Signal</keyword>
<evidence type="ECO:0000256" key="1">
    <source>
        <dbReference type="SAM" id="SignalP"/>
    </source>
</evidence>
<name>A0A4Z0P200_9BACT</name>
<comment type="caution">
    <text evidence="2">The sequence shown here is derived from an EMBL/GenBank/DDBJ whole genome shotgun (WGS) entry which is preliminary data.</text>
</comment>
<dbReference type="Proteomes" id="UP000298337">
    <property type="component" value="Unassembled WGS sequence"/>
</dbReference>
<proteinExistence type="predicted"/>
<protein>
    <submittedName>
        <fullName evidence="2">Uncharacterized protein</fullName>
    </submittedName>
</protein>
<gene>
    <name evidence="2" type="ORF">EU556_21540</name>
</gene>
<evidence type="ECO:0000313" key="3">
    <source>
        <dbReference type="Proteomes" id="UP000298337"/>
    </source>
</evidence>
<dbReference type="EMBL" id="SRLA01000005">
    <property type="protein sequence ID" value="TGE04767.1"/>
    <property type="molecule type" value="Genomic_DNA"/>
</dbReference>
<organism evidence="2 3">
    <name type="scientific">Hymenobacter fodinae</name>
    <dbReference type="NCBI Taxonomy" id="2510796"/>
    <lineage>
        <taxon>Bacteria</taxon>
        <taxon>Pseudomonadati</taxon>
        <taxon>Bacteroidota</taxon>
        <taxon>Cytophagia</taxon>
        <taxon>Cytophagales</taxon>
        <taxon>Hymenobacteraceae</taxon>
        <taxon>Hymenobacter</taxon>
    </lineage>
</organism>
<dbReference type="OrthoDB" id="660167at2"/>
<keyword evidence="3" id="KW-1185">Reference proteome</keyword>
<feature type="chain" id="PRO_5021408332" evidence="1">
    <location>
        <begin position="24"/>
        <end position="157"/>
    </location>
</feature>
<reference evidence="2 3" key="1">
    <citation type="submission" date="2019-04" db="EMBL/GenBank/DDBJ databases">
        <authorList>
            <person name="Feng G."/>
            <person name="Zhang J."/>
            <person name="Zhu H."/>
        </authorList>
    </citation>
    <scope>NUCLEOTIDE SEQUENCE [LARGE SCALE GENOMIC DNA]</scope>
    <source>
        <strain evidence="2 3">92R-1</strain>
    </source>
</reference>
<dbReference type="PROSITE" id="PS51257">
    <property type="entry name" value="PROKAR_LIPOPROTEIN"/>
    <property type="match status" value="1"/>
</dbReference>
<sequence>MKQLTIPRYQVCMLLLVTATACGKEEKQDDPQPAPTMHQVEVRYSGAGLTDLGAFINVFTNTPAGSDSSKVFSHAITNPTIQARAVPRDMFSSARDFTVIVAFKKVQGATQAPAGSYLMAEILVDSQVKKTVRIDNTTTPKGSYVTAKATVQGTEWH</sequence>
<evidence type="ECO:0000313" key="2">
    <source>
        <dbReference type="EMBL" id="TGE04767.1"/>
    </source>
</evidence>